<name>A0A511R4Q6_9DEIN</name>
<sequence>MNDHPDMDEQDPVQNTLPRRLIGEVAYVLLLSAPRMIAEGIKARLEQRRIPVYLETPFTSFGLPEAYLGTYTGDVSLWVPEVLHEEAVLIVERDHQGEPS</sequence>
<organism evidence="1 2">
    <name type="scientific">Meiothermus hypogaeus NBRC 106114</name>
    <dbReference type="NCBI Taxonomy" id="1227553"/>
    <lineage>
        <taxon>Bacteria</taxon>
        <taxon>Thermotogati</taxon>
        <taxon>Deinococcota</taxon>
        <taxon>Deinococci</taxon>
        <taxon>Thermales</taxon>
        <taxon>Thermaceae</taxon>
        <taxon>Meiothermus</taxon>
    </lineage>
</organism>
<accession>A0A511R4Q6</accession>
<dbReference type="RefSeq" id="WP_307724521.1">
    <property type="nucleotide sequence ID" value="NZ_BJXL01000113.1"/>
</dbReference>
<dbReference type="EMBL" id="BJXL01000113">
    <property type="protein sequence ID" value="GEM84590.1"/>
    <property type="molecule type" value="Genomic_DNA"/>
</dbReference>
<dbReference type="Proteomes" id="UP000321197">
    <property type="component" value="Unassembled WGS sequence"/>
</dbReference>
<reference evidence="1 2" key="1">
    <citation type="submission" date="2019-07" db="EMBL/GenBank/DDBJ databases">
        <title>Whole genome shotgun sequence of Meiothermus hypogaeus NBRC 106114.</title>
        <authorList>
            <person name="Hosoyama A."/>
            <person name="Uohara A."/>
            <person name="Ohji S."/>
            <person name="Ichikawa N."/>
        </authorList>
    </citation>
    <scope>NUCLEOTIDE SEQUENCE [LARGE SCALE GENOMIC DNA]</scope>
    <source>
        <strain evidence="1 2">NBRC 106114</strain>
    </source>
</reference>
<evidence type="ECO:0008006" key="3">
    <source>
        <dbReference type="Google" id="ProtNLM"/>
    </source>
</evidence>
<comment type="caution">
    <text evidence="1">The sequence shown here is derived from an EMBL/GenBank/DDBJ whole genome shotgun (WGS) entry which is preliminary data.</text>
</comment>
<evidence type="ECO:0000313" key="2">
    <source>
        <dbReference type="Proteomes" id="UP000321197"/>
    </source>
</evidence>
<gene>
    <name evidence="1" type="ORF">MHY01S_27560</name>
</gene>
<proteinExistence type="predicted"/>
<evidence type="ECO:0000313" key="1">
    <source>
        <dbReference type="EMBL" id="GEM84590.1"/>
    </source>
</evidence>
<protein>
    <recommendedName>
        <fullName evidence="3">DUF2007 domain-containing protein</fullName>
    </recommendedName>
</protein>
<dbReference type="AlphaFoldDB" id="A0A511R4Q6"/>